<dbReference type="RefSeq" id="XP_012181246.1">
    <property type="nucleotide sequence ID" value="XM_012325856.1"/>
</dbReference>
<protein>
    <submittedName>
        <fullName evidence="2">Uncharacterized protein</fullName>
    </submittedName>
</protein>
<feature type="region of interest" description="Disordered" evidence="1">
    <location>
        <begin position="370"/>
        <end position="400"/>
    </location>
</feature>
<dbReference type="HOGENOM" id="CLU_033467_0_0_1"/>
<dbReference type="STRING" id="599839.J4G6R4"/>
<evidence type="ECO:0000256" key="1">
    <source>
        <dbReference type="SAM" id="MobiDB-lite"/>
    </source>
</evidence>
<dbReference type="AlphaFoldDB" id="J4G6R4"/>
<proteinExistence type="predicted"/>
<reference evidence="2 3" key="1">
    <citation type="journal article" date="2012" name="Appl. Environ. Microbiol.">
        <title>Short-read sequencing for genomic analysis of the brown rot fungus Fibroporia radiculosa.</title>
        <authorList>
            <person name="Tang J.D."/>
            <person name="Perkins A.D."/>
            <person name="Sonstegard T.S."/>
            <person name="Schroeder S.G."/>
            <person name="Burgess S.C."/>
            <person name="Diehl S.V."/>
        </authorList>
    </citation>
    <scope>NUCLEOTIDE SEQUENCE [LARGE SCALE GENOMIC DNA]</scope>
    <source>
        <strain evidence="2 3">TFFH 294</strain>
    </source>
</reference>
<dbReference type="EMBL" id="HE797057">
    <property type="protein sequence ID" value="CCM01963.1"/>
    <property type="molecule type" value="Genomic_DNA"/>
</dbReference>
<accession>J4G6R4</accession>
<dbReference type="OrthoDB" id="2270193at2759"/>
<dbReference type="InParanoid" id="J4G6R4"/>
<name>J4G6R4_9APHY</name>
<evidence type="ECO:0000313" key="2">
    <source>
        <dbReference type="EMBL" id="CCM01963.1"/>
    </source>
</evidence>
<keyword evidence="3" id="KW-1185">Reference proteome</keyword>
<organism evidence="2 3">
    <name type="scientific">Fibroporia radiculosa</name>
    <dbReference type="NCBI Taxonomy" id="599839"/>
    <lineage>
        <taxon>Eukaryota</taxon>
        <taxon>Fungi</taxon>
        <taxon>Dikarya</taxon>
        <taxon>Basidiomycota</taxon>
        <taxon>Agaricomycotina</taxon>
        <taxon>Agaricomycetes</taxon>
        <taxon>Polyporales</taxon>
        <taxon>Fibroporiaceae</taxon>
        <taxon>Fibroporia</taxon>
    </lineage>
</organism>
<sequence length="449" mass="49450">MSPSPLSPGVVYVVLQYIAPPSQLTQPLPPHLLSKSLLQRHHFLQLLPDNPVDYLCWPSSEDQRGRVIELLENLPRPLDDDEPATYLVQYVSDDEQTYAHVGLSPGSEDGVRLVFEWDEDNGWKYHDTALMPFPLGSRANLQDATMSERSNHDSERILPMVHLIDHEYDHDGLDGSDDDDDYWNAYGSQDDSALFNKDLSASVKGTETGAEDAYWARYASVHGTADSTQPSPPPQPKRRLQPIYSEFVDGDTHSPGPLPVPVRSGFNDSSDDALPIPPSVIRHPNLSSRWDPASPRALAQRLAAVSARSSGSPSPVRFKEAEMVESEMGSPTVGGSSGSDEIEESLFVPFTRSGEFLVPASVDVDRGAWKASDGSTGHSETKASIELEDSATESSSEGARMDMEALRDSIRGIWGLWRTARRGSRADESTSFEDARRIFQEVVQEVVSC</sequence>
<gene>
    <name evidence="2" type="ORF">FIBRA_04036</name>
</gene>
<evidence type="ECO:0000313" key="3">
    <source>
        <dbReference type="Proteomes" id="UP000006352"/>
    </source>
</evidence>
<dbReference type="GeneID" id="24096874"/>
<dbReference type="Proteomes" id="UP000006352">
    <property type="component" value="Unassembled WGS sequence"/>
</dbReference>